<comment type="caution">
    <text evidence="2">The sequence shown here is derived from an EMBL/GenBank/DDBJ whole genome shotgun (WGS) entry which is preliminary data.</text>
</comment>
<feature type="compositionally biased region" description="Basic and acidic residues" evidence="1">
    <location>
        <begin position="14"/>
        <end position="30"/>
    </location>
</feature>
<sequence>MLRYSAPRFPPPRVPEHEPRRYRDAEDRGDLYSQPHFPAPRVAEHEPRQPRQRETAEYRDLYSDPRRQGPWNQGVREPWNEGAREHFGARAWGQRFPPPDHFEPPMPRYGLRAPEGLSVPGFDLPRQLPSEIYREAGFGRDDFVASESHMPPLLSVPKEVPKEEGGSNQLYLPEVIVMGDGPVSEPPSDQAPGGSTTAMSQLRACEAQLELAANELHMTQQALKLSQVTPGQARADLAQLEARLDRLQCHSIDAVSTAGLSSQDEDAARTLRRHLVKQVEQLQGRLDETFERLKGQ</sequence>
<dbReference type="EMBL" id="CAMXCT030000069">
    <property type="protein sequence ID" value="CAL4760660.1"/>
    <property type="molecule type" value="Genomic_DNA"/>
</dbReference>
<dbReference type="EMBL" id="CAMXCT020000069">
    <property type="protein sequence ID" value="CAL1126723.1"/>
    <property type="molecule type" value="Genomic_DNA"/>
</dbReference>
<accession>A0A9P1BH21</accession>
<evidence type="ECO:0000313" key="2">
    <source>
        <dbReference type="EMBL" id="CAI3973348.1"/>
    </source>
</evidence>
<reference evidence="2" key="1">
    <citation type="submission" date="2022-10" db="EMBL/GenBank/DDBJ databases">
        <authorList>
            <person name="Chen Y."/>
            <person name="Dougan E. K."/>
            <person name="Chan C."/>
            <person name="Rhodes N."/>
            <person name="Thang M."/>
        </authorList>
    </citation>
    <scope>NUCLEOTIDE SEQUENCE</scope>
</reference>
<dbReference type="EMBL" id="CAMXCT010000069">
    <property type="protein sequence ID" value="CAI3973348.1"/>
    <property type="molecule type" value="Genomic_DNA"/>
</dbReference>
<feature type="region of interest" description="Disordered" evidence="1">
    <location>
        <begin position="1"/>
        <end position="114"/>
    </location>
</feature>
<dbReference type="Proteomes" id="UP001152797">
    <property type="component" value="Unassembled WGS sequence"/>
</dbReference>
<feature type="compositionally biased region" description="Basic and acidic residues" evidence="1">
    <location>
        <begin position="78"/>
        <end position="88"/>
    </location>
</feature>
<dbReference type="AlphaFoldDB" id="A0A9P1BH21"/>
<organism evidence="2">
    <name type="scientific">Cladocopium goreaui</name>
    <dbReference type="NCBI Taxonomy" id="2562237"/>
    <lineage>
        <taxon>Eukaryota</taxon>
        <taxon>Sar</taxon>
        <taxon>Alveolata</taxon>
        <taxon>Dinophyceae</taxon>
        <taxon>Suessiales</taxon>
        <taxon>Symbiodiniaceae</taxon>
        <taxon>Cladocopium</taxon>
    </lineage>
</organism>
<evidence type="ECO:0000313" key="3">
    <source>
        <dbReference type="EMBL" id="CAL1126723.1"/>
    </source>
</evidence>
<evidence type="ECO:0000313" key="4">
    <source>
        <dbReference type="EMBL" id="CAL4760660.1"/>
    </source>
</evidence>
<evidence type="ECO:0000313" key="5">
    <source>
        <dbReference type="Proteomes" id="UP001152797"/>
    </source>
</evidence>
<gene>
    <name evidence="2" type="ORF">C1SCF055_LOCUS1864</name>
</gene>
<keyword evidence="5" id="KW-1185">Reference proteome</keyword>
<proteinExistence type="predicted"/>
<name>A0A9P1BH21_9DINO</name>
<feature type="compositionally biased region" description="Basic and acidic residues" evidence="1">
    <location>
        <begin position="42"/>
        <end position="67"/>
    </location>
</feature>
<protein>
    <submittedName>
        <fullName evidence="4">BAG domain-containing protein</fullName>
    </submittedName>
</protein>
<reference evidence="3" key="2">
    <citation type="submission" date="2024-04" db="EMBL/GenBank/DDBJ databases">
        <authorList>
            <person name="Chen Y."/>
            <person name="Shah S."/>
            <person name="Dougan E. K."/>
            <person name="Thang M."/>
            <person name="Chan C."/>
        </authorList>
    </citation>
    <scope>NUCLEOTIDE SEQUENCE [LARGE SCALE GENOMIC DNA]</scope>
</reference>
<dbReference type="OrthoDB" id="448971at2759"/>
<evidence type="ECO:0000256" key="1">
    <source>
        <dbReference type="SAM" id="MobiDB-lite"/>
    </source>
</evidence>